<protein>
    <submittedName>
        <fullName evidence="1">Uncharacterized protein</fullName>
    </submittedName>
</protein>
<organism evidence="1">
    <name type="scientific">Leptocylindrus danicus</name>
    <dbReference type="NCBI Taxonomy" id="163516"/>
    <lineage>
        <taxon>Eukaryota</taxon>
        <taxon>Sar</taxon>
        <taxon>Stramenopiles</taxon>
        <taxon>Ochrophyta</taxon>
        <taxon>Bacillariophyta</taxon>
        <taxon>Coscinodiscophyceae</taxon>
        <taxon>Chaetocerotophycidae</taxon>
        <taxon>Leptocylindrales</taxon>
        <taxon>Leptocylindraceae</taxon>
        <taxon>Leptocylindrus</taxon>
    </lineage>
</organism>
<sequence>MGDDGTAIDVEETTLCCCKPLISLKQAESGVLAFEFKPPADVLSGKSRGTFSKSKVLRHANGSVIRSSGYGLTQVKMSLGQGPTMAKKQAMKRLNGQKLRKQEQALERKLTAYPVKCGLLTSHQPQHDESSSLEPSVLLSPVASIAFDTTSSLIATSHHDYSLNIFKFPFVKYGPPSKQITTEIAVPSDERPARLPTAPTFSLHNHLIAYHNCIYNIGSDLQNMNISNSSAPLLKLPGLATNAQFFYKDKFILFSNNGRLSCNHIHLAQQPIFKLSQKPALSWSFSGTITAIASIDNFVSDIIAVASSDRCIRVLDAESGSIAWCRTDQTGQKAFHSIAFPNPVASNHLSPETFNLLAGASISDGGTISLYDLRTAEEISSLRGHLNRKERCGISFSPCMRYIASGSEAVGGAVLYDLRRPVFVLTKIGTKNAKGQPLLDGTITSVVFNPLYPQVVTGSLAGRLRFFTEKSPP</sequence>
<evidence type="ECO:0000313" key="1">
    <source>
        <dbReference type="EMBL" id="CAD9591087.1"/>
    </source>
</evidence>
<dbReference type="SUPFAM" id="SSF50978">
    <property type="entry name" value="WD40 repeat-like"/>
    <property type="match status" value="1"/>
</dbReference>
<dbReference type="InterPro" id="IPR015943">
    <property type="entry name" value="WD40/YVTN_repeat-like_dom_sf"/>
</dbReference>
<accession>A0A7S2L0J8</accession>
<name>A0A7S2L0J8_9STRA</name>
<reference evidence="1" key="1">
    <citation type="submission" date="2021-01" db="EMBL/GenBank/DDBJ databases">
        <authorList>
            <person name="Corre E."/>
            <person name="Pelletier E."/>
            <person name="Niang G."/>
            <person name="Scheremetjew M."/>
            <person name="Finn R."/>
            <person name="Kale V."/>
            <person name="Holt S."/>
            <person name="Cochrane G."/>
            <person name="Meng A."/>
            <person name="Brown T."/>
            <person name="Cohen L."/>
        </authorList>
    </citation>
    <scope>NUCLEOTIDE SEQUENCE</scope>
    <source>
        <strain evidence="1">B650</strain>
    </source>
</reference>
<dbReference type="InterPro" id="IPR042411">
    <property type="entry name" value="WDR27"/>
</dbReference>
<dbReference type="PANTHER" id="PTHR44525:SF1">
    <property type="entry name" value="WD REPEAT-CONTAINING PROTEIN 27"/>
    <property type="match status" value="1"/>
</dbReference>
<dbReference type="InterPro" id="IPR036322">
    <property type="entry name" value="WD40_repeat_dom_sf"/>
</dbReference>
<dbReference type="InterPro" id="IPR001680">
    <property type="entry name" value="WD40_rpt"/>
</dbReference>
<gene>
    <name evidence="1" type="ORF">LDAN0321_LOCUS13427</name>
</gene>
<proteinExistence type="predicted"/>
<dbReference type="PANTHER" id="PTHR44525">
    <property type="entry name" value="WD REPEAT-CONTAINING PROTEIN 27"/>
    <property type="match status" value="1"/>
</dbReference>
<dbReference type="SMART" id="SM00320">
    <property type="entry name" value="WD40"/>
    <property type="match status" value="4"/>
</dbReference>
<dbReference type="Gene3D" id="2.130.10.10">
    <property type="entry name" value="YVTN repeat-like/Quinoprotein amine dehydrogenase"/>
    <property type="match status" value="1"/>
</dbReference>
<dbReference type="AlphaFoldDB" id="A0A7S2L0J8"/>
<dbReference type="EMBL" id="HBGY01021344">
    <property type="protein sequence ID" value="CAD9591087.1"/>
    <property type="molecule type" value="Transcribed_RNA"/>
</dbReference>